<keyword evidence="1" id="KW-0808">Transferase</keyword>
<sequence length="628" mass="72309">MDSNNTINSTRDIVQILPLIGHGVFAPLIDSTFDKGCKYYAIEAAINDLLVYKNNNKDPNSLNSIKTPTLQVSAEWRNSGDSSAFQKIEDQVVSFRRSILQTMIDAKKCEKAYYWDTYLRPEKLEALCALKQEALKVELGNQYGRVDDTLIPSTIKKDCETIRIKGIVAVRKALDLAYSRSLARTEKVRAKRTKKAEADVQMTGTSGEVNEKTLEKHVASILRRQEQSRRDKKASNVKGNTLSHCLSLRELTIPHRKGQKELWEEEVSSSKRLHFKRKIIEEASQILGTAPKRLKVGRIGDYPDEFFASSLEARVLFIRTKMSLSTIRTLRYLNFDVHKARNVILPRNIEYFLAVNLKHIFPQKIAPSLGFDAFESAITRLRTWFHFRDTELTGNRLDPYLASVVDRKPVNAEFTAHYESGILAGRNLLISVMSKVVPPRNVPQEPNPALSELGCTLRGLKEFMLLNHYMAFITDKNLGIAVVERDWYLDEVHKHLSLPCYSLVQNVPWDDISEGYEELLQSENLIGPEAVFLANPDNRELVPRFHAIPKIHKNPWKIRPIVPMHSYFTTRLAMWIHLYLHPLQRLYPWICTSSRDFVRDLLTETEGKKRTWKMFTGDGNYEEKRFFI</sequence>
<keyword evidence="1" id="KW-0695">RNA-directed DNA polymerase</keyword>
<keyword evidence="1" id="KW-0548">Nucleotidyltransferase</keyword>
<reference evidence="1 2" key="1">
    <citation type="submission" date="2020-05" db="EMBL/GenBank/DDBJ databases">
        <title>Identification and distribution of gene clusters putatively required for synthesis of sphingolipid metabolism inhibitors in phylogenetically diverse species of the filamentous fungus Fusarium.</title>
        <authorList>
            <person name="Kim H.-S."/>
            <person name="Busman M."/>
            <person name="Brown D.W."/>
            <person name="Divon H."/>
            <person name="Uhlig S."/>
            <person name="Proctor R.H."/>
        </authorList>
    </citation>
    <scope>NUCLEOTIDE SEQUENCE [LARGE SCALE GENOMIC DNA]</scope>
    <source>
        <strain evidence="1 2">NRRL 20693</strain>
    </source>
</reference>
<dbReference type="OrthoDB" id="3599942at2759"/>
<dbReference type="AlphaFoldDB" id="A0A8H5WCA3"/>
<proteinExistence type="predicted"/>
<protein>
    <submittedName>
        <fullName evidence="1">Reverse transcriptase</fullName>
    </submittedName>
</protein>
<keyword evidence="2" id="KW-1185">Reference proteome</keyword>
<evidence type="ECO:0000313" key="1">
    <source>
        <dbReference type="EMBL" id="KAF5654691.1"/>
    </source>
</evidence>
<organism evidence="1 2">
    <name type="scientific">Fusarium heterosporum</name>
    <dbReference type="NCBI Taxonomy" id="42747"/>
    <lineage>
        <taxon>Eukaryota</taxon>
        <taxon>Fungi</taxon>
        <taxon>Dikarya</taxon>
        <taxon>Ascomycota</taxon>
        <taxon>Pezizomycotina</taxon>
        <taxon>Sordariomycetes</taxon>
        <taxon>Hypocreomycetidae</taxon>
        <taxon>Hypocreales</taxon>
        <taxon>Nectriaceae</taxon>
        <taxon>Fusarium</taxon>
        <taxon>Fusarium heterosporum species complex</taxon>
    </lineage>
</organism>
<accession>A0A8H5WCA3</accession>
<dbReference type="EMBL" id="JAAGWQ010000481">
    <property type="protein sequence ID" value="KAF5654691.1"/>
    <property type="molecule type" value="Genomic_DNA"/>
</dbReference>
<dbReference type="Proteomes" id="UP000567885">
    <property type="component" value="Unassembled WGS sequence"/>
</dbReference>
<comment type="caution">
    <text evidence="1">The sequence shown here is derived from an EMBL/GenBank/DDBJ whole genome shotgun (WGS) entry which is preliminary data.</text>
</comment>
<name>A0A8H5WCA3_FUSHE</name>
<dbReference type="GO" id="GO:0003964">
    <property type="term" value="F:RNA-directed DNA polymerase activity"/>
    <property type="evidence" value="ECO:0007669"/>
    <property type="project" value="UniProtKB-KW"/>
</dbReference>
<evidence type="ECO:0000313" key="2">
    <source>
        <dbReference type="Proteomes" id="UP000567885"/>
    </source>
</evidence>
<gene>
    <name evidence="1" type="ORF">FHETE_11274</name>
</gene>